<dbReference type="AlphaFoldDB" id="A0A6J7ESQ8"/>
<dbReference type="EMBL" id="CAFBLY010000081">
    <property type="protein sequence ID" value="CAB4885321.1"/>
    <property type="molecule type" value="Genomic_DNA"/>
</dbReference>
<organism evidence="1">
    <name type="scientific">freshwater metagenome</name>
    <dbReference type="NCBI Taxonomy" id="449393"/>
    <lineage>
        <taxon>unclassified sequences</taxon>
        <taxon>metagenomes</taxon>
        <taxon>ecological metagenomes</taxon>
    </lineage>
</organism>
<gene>
    <name evidence="1" type="ORF">UFOPK3480_00892</name>
</gene>
<accession>A0A6J7ESQ8</accession>
<reference evidence="1" key="1">
    <citation type="submission" date="2020-05" db="EMBL/GenBank/DDBJ databases">
        <authorList>
            <person name="Chiriac C."/>
            <person name="Salcher M."/>
            <person name="Ghai R."/>
            <person name="Kavagutti S V."/>
        </authorList>
    </citation>
    <scope>NUCLEOTIDE SEQUENCE</scope>
</reference>
<sequence>MSTKTTFKRVALIAVASLGLGVLTSIAPANADIPELTHGIIVNTPETLEAAYTGDPVGSEVEVTQTSGAFNSVQITVDGVSVVTVSGATLSAAIGEPTAIEADKKSASQTADSDYTISTKTAGTITVKSFDAAGGDVDLTSPVTTLTITVTDAASLKVSAANSTSIIDSDAVDGTSTKDETVVGVGIGNEGEQVAEINVVINNGDGAGDPMNGETVTAVVSGAGLVQGGGVAARVATDETAGGGLASFSVQSDGTAGTGTITISVGKIVIGTEKVTFSGAPKTITATQNLKVAGADPLGTTDAPNADGSHNGAVTLTVKDKDGILVPNALDITNFGDSKYKIVGTSSDKTIFESMAKGDADISSNGDGTYEVVVNAVSTTSGKSASLTFTVVDVNDDDAVLATSSAVSFAVGGDEIAKLSLGFDKAVYAPGEKAKLVLTAKDSDGFAVADGTYQVFAADGDAFAGLSASFATTSAPFSYAAEEDPGDGTGTSFIGGVATSSMFAPLVGGPIVASGTLTTSGSLATALDGTDIEASSTVSTSGGTAAQITSLLKKINALTKLIAKIQKKLGIK</sequence>
<proteinExistence type="predicted"/>
<name>A0A6J7ESQ8_9ZZZZ</name>
<protein>
    <submittedName>
        <fullName evidence="1">Unannotated protein</fullName>
    </submittedName>
</protein>
<evidence type="ECO:0000313" key="1">
    <source>
        <dbReference type="EMBL" id="CAB4885321.1"/>
    </source>
</evidence>